<dbReference type="InterPro" id="IPR029064">
    <property type="entry name" value="Ribosomal_eL30-like_sf"/>
</dbReference>
<dbReference type="Gene3D" id="3.30.1330.30">
    <property type="match status" value="1"/>
</dbReference>
<dbReference type="AlphaFoldDB" id="D7LTI7"/>
<dbReference type="Gramene" id="scaffold_502113.1">
    <property type="protein sequence ID" value="scaffold_502113.1"/>
    <property type="gene ID" value="scaffold_502113.1"/>
</dbReference>
<dbReference type="SUPFAM" id="SSF55315">
    <property type="entry name" value="L30e-like"/>
    <property type="match status" value="1"/>
</dbReference>
<evidence type="ECO:0000313" key="1">
    <source>
        <dbReference type="EMBL" id="EFH52305.1"/>
    </source>
</evidence>
<accession>D7LTI7</accession>
<organism evidence="2">
    <name type="scientific">Arabidopsis lyrata subsp. lyrata</name>
    <name type="common">Lyre-leaved rock-cress</name>
    <dbReference type="NCBI Taxonomy" id="81972"/>
    <lineage>
        <taxon>Eukaryota</taxon>
        <taxon>Viridiplantae</taxon>
        <taxon>Streptophyta</taxon>
        <taxon>Embryophyta</taxon>
        <taxon>Tracheophyta</taxon>
        <taxon>Spermatophyta</taxon>
        <taxon>Magnoliopsida</taxon>
        <taxon>eudicotyledons</taxon>
        <taxon>Gunneridae</taxon>
        <taxon>Pentapetalae</taxon>
        <taxon>rosids</taxon>
        <taxon>malvids</taxon>
        <taxon>Brassicales</taxon>
        <taxon>Brassicaceae</taxon>
        <taxon>Camelineae</taxon>
        <taxon>Arabidopsis</taxon>
    </lineage>
</organism>
<proteinExistence type="predicted"/>
<dbReference type="Proteomes" id="UP000008694">
    <property type="component" value="Unassembled WGS sequence"/>
</dbReference>
<name>D7LTI7_ARALL</name>
<sequence>MVKLVSEAAKVRSLEILASARALGSVLKGKEELTKAMAKTNHPILLVLAGDADPPSLLREFEDAAVALGIPVVYVASRNDIKEATGVRSLMACVVPFDGQEVLRIDELVAMG</sequence>
<dbReference type="HOGENOM" id="CLU_2149291_0_0_1"/>
<keyword evidence="2" id="KW-1185">Reference proteome</keyword>
<evidence type="ECO:0000313" key="2">
    <source>
        <dbReference type="Proteomes" id="UP000008694"/>
    </source>
</evidence>
<dbReference type="EMBL" id="GL348717">
    <property type="protein sequence ID" value="EFH52305.1"/>
    <property type="molecule type" value="Genomic_DNA"/>
</dbReference>
<protein>
    <submittedName>
        <fullName evidence="1">Predicted protein</fullName>
    </submittedName>
</protein>
<gene>
    <name evidence="1" type="ORF">ARALYDRAFT_906409</name>
</gene>
<reference evidence="2" key="1">
    <citation type="journal article" date="2011" name="Nat. Genet.">
        <title>The Arabidopsis lyrata genome sequence and the basis of rapid genome size change.</title>
        <authorList>
            <person name="Hu T.T."/>
            <person name="Pattyn P."/>
            <person name="Bakker E.G."/>
            <person name="Cao J."/>
            <person name="Cheng J.-F."/>
            <person name="Clark R.M."/>
            <person name="Fahlgren N."/>
            <person name="Fawcett J.A."/>
            <person name="Grimwood J."/>
            <person name="Gundlach H."/>
            <person name="Haberer G."/>
            <person name="Hollister J.D."/>
            <person name="Ossowski S."/>
            <person name="Ottilar R.P."/>
            <person name="Salamov A.A."/>
            <person name="Schneeberger K."/>
            <person name="Spannagl M."/>
            <person name="Wang X."/>
            <person name="Yang L."/>
            <person name="Nasrallah M.E."/>
            <person name="Bergelson J."/>
            <person name="Carrington J.C."/>
            <person name="Gaut B.S."/>
            <person name="Schmutz J."/>
            <person name="Mayer K.F.X."/>
            <person name="Van de Peer Y."/>
            <person name="Grigoriev I.V."/>
            <person name="Nordborg M."/>
            <person name="Weigel D."/>
            <person name="Guo Y.-L."/>
        </authorList>
    </citation>
    <scope>NUCLEOTIDE SEQUENCE [LARGE SCALE GENOMIC DNA]</scope>
    <source>
        <strain evidence="2">cv. MN47</strain>
    </source>
</reference>